<dbReference type="RefSeq" id="WP_095497128.1">
    <property type="nucleotide sequence ID" value="NZ_BSPO01000002.1"/>
</dbReference>
<dbReference type="AlphaFoldDB" id="A0AA37WXD0"/>
<evidence type="ECO:0000313" key="2">
    <source>
        <dbReference type="Proteomes" id="UP001157439"/>
    </source>
</evidence>
<comment type="caution">
    <text evidence="1">The sequence shown here is derived from an EMBL/GenBank/DDBJ whole genome shotgun (WGS) entry which is preliminary data.</text>
</comment>
<reference evidence="1 2" key="1">
    <citation type="journal article" date="2014" name="Int. J. Syst. Evol. Microbiol.">
        <title>Complete genome sequence of Corynebacterium casei LMG S-19264T (=DSM 44701T), isolated from a smear-ripened cheese.</title>
        <authorList>
            <consortium name="US DOE Joint Genome Institute (JGI-PGF)"/>
            <person name="Walter F."/>
            <person name="Albersmeier A."/>
            <person name="Kalinowski J."/>
            <person name="Ruckert C."/>
        </authorList>
    </citation>
    <scope>NUCLEOTIDE SEQUENCE [LARGE SCALE GENOMIC DNA]</scope>
    <source>
        <strain evidence="1 2">NBRC 112785</strain>
    </source>
</reference>
<proteinExistence type="predicted"/>
<evidence type="ECO:0008006" key="3">
    <source>
        <dbReference type="Google" id="ProtNLM"/>
    </source>
</evidence>
<dbReference type="SUPFAM" id="SSF54637">
    <property type="entry name" value="Thioesterase/thiol ester dehydrase-isomerase"/>
    <property type="match status" value="1"/>
</dbReference>
<dbReference type="InterPro" id="IPR027961">
    <property type="entry name" value="DUF4442"/>
</dbReference>
<dbReference type="InterPro" id="IPR029069">
    <property type="entry name" value="HotDog_dom_sf"/>
</dbReference>
<dbReference type="Pfam" id="PF14539">
    <property type="entry name" value="DUF4442"/>
    <property type="match status" value="1"/>
</dbReference>
<evidence type="ECO:0000313" key="1">
    <source>
        <dbReference type="EMBL" id="GLS83314.1"/>
    </source>
</evidence>
<accession>A0AA37WXD0</accession>
<name>A0AA37WXD0_9GAMM</name>
<keyword evidence="2" id="KW-1185">Reference proteome</keyword>
<dbReference type="Proteomes" id="UP001157439">
    <property type="component" value="Unassembled WGS sequence"/>
</dbReference>
<gene>
    <name evidence="1" type="ORF">GCM10007894_12910</name>
</gene>
<protein>
    <recommendedName>
        <fullName evidence="3">DUF4442 domain-containing protein</fullName>
    </recommendedName>
</protein>
<dbReference type="Gene3D" id="3.10.129.10">
    <property type="entry name" value="Hotdog Thioesterase"/>
    <property type="match status" value="1"/>
</dbReference>
<sequence length="162" mass="18219">MTKPNRVVRQIQPLHKLPSWLFSFVSSFAFNRLVPFSRTAGQKFVRWDHTGVEIFLKNRKKVQNHIKTPHAAAMVLAAETASGAAMAWFLPDDKLPLIKNMDVAFVKRASGDISAVASITPEQIAAMENEEKGSFWVEVTITDAVAIEPVIAKMEWAWITKR</sequence>
<dbReference type="EMBL" id="BSPO01000002">
    <property type="protein sequence ID" value="GLS83314.1"/>
    <property type="molecule type" value="Genomic_DNA"/>
</dbReference>
<organism evidence="1 2">
    <name type="scientific">Paraferrimonas haliotis</name>
    <dbReference type="NCBI Taxonomy" id="2013866"/>
    <lineage>
        <taxon>Bacteria</taxon>
        <taxon>Pseudomonadati</taxon>
        <taxon>Pseudomonadota</taxon>
        <taxon>Gammaproteobacteria</taxon>
        <taxon>Alteromonadales</taxon>
        <taxon>Ferrimonadaceae</taxon>
        <taxon>Paraferrimonas</taxon>
    </lineage>
</organism>
<dbReference type="CDD" id="cd03443">
    <property type="entry name" value="PaaI_thioesterase"/>
    <property type="match status" value="1"/>
</dbReference>